<keyword evidence="9 14" id="KW-0234">DNA repair</keyword>
<evidence type="ECO:0000256" key="13">
    <source>
        <dbReference type="PIRSR" id="PIRSR604808-3"/>
    </source>
</evidence>
<dbReference type="GO" id="GO:0008081">
    <property type="term" value="F:phosphoric diester hydrolase activity"/>
    <property type="evidence" value="ECO:0007669"/>
    <property type="project" value="TreeGrafter"/>
</dbReference>
<dbReference type="AlphaFoldDB" id="A0AAN9W1U9"/>
<dbReference type="FunFam" id="3.60.10.10:FF:000009">
    <property type="entry name" value="DNA-(apurinic or apyrimidinic site) lyase"/>
    <property type="match status" value="1"/>
</dbReference>
<dbReference type="Pfam" id="PF03372">
    <property type="entry name" value="Exo_endo_phos"/>
    <property type="match status" value="1"/>
</dbReference>
<keyword evidence="8 12" id="KW-0460">Magnesium</keyword>
<evidence type="ECO:0000256" key="4">
    <source>
        <dbReference type="ARBA" id="ARBA00007092"/>
    </source>
</evidence>
<keyword evidence="7" id="KW-0378">Hydrolase</keyword>
<feature type="compositionally biased region" description="Basic and acidic residues" evidence="15">
    <location>
        <begin position="137"/>
        <end position="160"/>
    </location>
</feature>
<keyword evidence="12" id="KW-0464">Manganese</keyword>
<keyword evidence="10" id="KW-0539">Nucleus</keyword>
<dbReference type="PROSITE" id="PS51435">
    <property type="entry name" value="AP_NUCLEASE_F1_4"/>
    <property type="match status" value="1"/>
</dbReference>
<keyword evidence="6 14" id="KW-0227">DNA damage</keyword>
<feature type="binding site" evidence="12">
    <location>
        <position position="335"/>
    </location>
    <ligand>
        <name>Mg(2+)</name>
        <dbReference type="ChEBI" id="CHEBI:18420"/>
        <label>1</label>
    </ligand>
</feature>
<feature type="site" description="Interaction with DNA substrate" evidence="13">
    <location>
        <position position="431"/>
    </location>
</feature>
<comment type="caution">
    <text evidence="17">The sequence shown here is derived from an EMBL/GenBank/DDBJ whole genome shotgun (WGS) entry which is preliminary data.</text>
</comment>
<dbReference type="GO" id="GO:0005634">
    <property type="term" value="C:nucleus"/>
    <property type="evidence" value="ECO:0007669"/>
    <property type="project" value="UniProtKB-SubCell"/>
</dbReference>
<evidence type="ECO:0000256" key="1">
    <source>
        <dbReference type="ARBA" id="ARBA00000493"/>
    </source>
</evidence>
<evidence type="ECO:0000256" key="12">
    <source>
        <dbReference type="PIRSR" id="PIRSR604808-2"/>
    </source>
</evidence>
<feature type="binding site" evidence="12">
    <location>
        <position position="333"/>
    </location>
    <ligand>
        <name>Mg(2+)</name>
        <dbReference type="ChEBI" id="CHEBI:18420"/>
        <label>1</label>
    </ligand>
</feature>
<feature type="compositionally biased region" description="Basic and acidic residues" evidence="15">
    <location>
        <begin position="1"/>
        <end position="16"/>
    </location>
</feature>
<evidence type="ECO:0000256" key="9">
    <source>
        <dbReference type="ARBA" id="ARBA00023204"/>
    </source>
</evidence>
<dbReference type="GO" id="GO:0003906">
    <property type="term" value="F:DNA-(apurinic or apyrimidinic site) endonuclease activity"/>
    <property type="evidence" value="ECO:0007669"/>
    <property type="project" value="TreeGrafter"/>
</dbReference>
<dbReference type="InterPro" id="IPR020847">
    <property type="entry name" value="AP_endonuclease_F1_BS"/>
</dbReference>
<dbReference type="InterPro" id="IPR020848">
    <property type="entry name" value="AP_endonuclease_F1_CS"/>
</dbReference>
<evidence type="ECO:0000256" key="15">
    <source>
        <dbReference type="SAM" id="MobiDB-lite"/>
    </source>
</evidence>
<dbReference type="EC" id="3.1.-.-" evidence="14"/>
<dbReference type="PANTHER" id="PTHR22748">
    <property type="entry name" value="AP ENDONUCLEASE"/>
    <property type="match status" value="1"/>
</dbReference>
<sequence>MPLRKIKESALSKEVDNADQDPAATNGDVSEGRSLRVRKPVAYYEVSSTDKKGEDLDKKIVKGGKKEKIRGKRNKPLKEIPGTSKEGSQENSDEPDTSQKLPRKTFVISKTSKVVSLNETFAVSSKTATGKGKVNKRNAEPDTVKEEDQPEIKKTKDKSEMLNKASTDYSKVVFSSDKTTASGEKWNLKISSWNVDGLRAWLKKDGAKFLELENPDILCLQETKCPEEKIPPEAKFEGYHAYWSSAEKDGYSGVALFSKQEPLNVKYGMDVKEHDTEGRLITAEYEKFYLVTTYVPNSGKGLVTLPKRLSWNDAFLKYVNDLDALKPVIICGDMNVSHQEIDIANPKSNTKNAGFTKEERAGMTKLLAQGFIDTFRHFYPDESGAYTFWTYMKAARSRNIGWRLDYFIVSRRIIDQICDSVIRNQVLGSDHCPITLLFHNK</sequence>
<dbReference type="CDD" id="cd09087">
    <property type="entry name" value="Ape1-like_AP-endo"/>
    <property type="match status" value="1"/>
</dbReference>
<dbReference type="GO" id="GO:0006284">
    <property type="term" value="P:base-excision repair"/>
    <property type="evidence" value="ECO:0007669"/>
    <property type="project" value="TreeGrafter"/>
</dbReference>
<dbReference type="PANTHER" id="PTHR22748:SF6">
    <property type="entry name" value="DNA-(APURINIC OR APYRIMIDINIC SITE) ENDONUCLEASE"/>
    <property type="match status" value="1"/>
</dbReference>
<evidence type="ECO:0000256" key="5">
    <source>
        <dbReference type="ARBA" id="ARBA00022723"/>
    </source>
</evidence>
<comment type="catalytic activity">
    <reaction evidence="1">
        <text>Exonucleolytic cleavage in the 3'- to 5'-direction to yield nucleoside 5'-phosphates.</text>
        <dbReference type="EC" id="3.1.11.2"/>
    </reaction>
</comment>
<name>A0AAN9W1U9_9ORTH</name>
<feature type="active site" description="Proton acceptor" evidence="11">
    <location>
        <position position="431"/>
    </location>
</feature>
<feature type="region of interest" description="Disordered" evidence="15">
    <location>
        <begin position="125"/>
        <end position="160"/>
    </location>
</feature>
<dbReference type="Proteomes" id="UP001378592">
    <property type="component" value="Unassembled WGS sequence"/>
</dbReference>
<dbReference type="PROSITE" id="PS00727">
    <property type="entry name" value="AP_NUCLEASE_F1_2"/>
    <property type="match status" value="1"/>
</dbReference>
<keyword evidence="18" id="KW-1185">Reference proteome</keyword>
<dbReference type="InterPro" id="IPR004808">
    <property type="entry name" value="AP_endonuc_1"/>
</dbReference>
<feature type="active site" description="Proton donor/acceptor" evidence="11">
    <location>
        <position position="333"/>
    </location>
</feature>
<feature type="site" description="Important for catalytic activity" evidence="13">
    <location>
        <position position="405"/>
    </location>
</feature>
<comment type="similarity">
    <text evidence="4 14">Belongs to the DNA repair enzymes AP/ExoA family.</text>
</comment>
<feature type="compositionally biased region" description="Basic and acidic residues" evidence="15">
    <location>
        <begin position="48"/>
        <end position="66"/>
    </location>
</feature>
<evidence type="ECO:0000259" key="16">
    <source>
        <dbReference type="Pfam" id="PF03372"/>
    </source>
</evidence>
<evidence type="ECO:0000256" key="11">
    <source>
        <dbReference type="PIRSR" id="PIRSR604808-1"/>
    </source>
</evidence>
<dbReference type="NCBIfam" id="TIGR00195">
    <property type="entry name" value="exoDNase_III"/>
    <property type="match status" value="1"/>
</dbReference>
<feature type="active site" evidence="11">
    <location>
        <position position="294"/>
    </location>
</feature>
<accession>A0AAN9W1U9</accession>
<comment type="subcellular location">
    <subcellularLocation>
        <location evidence="3">Nucleus</location>
    </subcellularLocation>
</comment>
<dbReference type="InterPro" id="IPR005135">
    <property type="entry name" value="Endo/exonuclease/phosphatase"/>
</dbReference>
<feature type="binding site" evidence="12">
    <location>
        <position position="430"/>
    </location>
    <ligand>
        <name>Mg(2+)</name>
        <dbReference type="ChEBI" id="CHEBI:18420"/>
        <label>1</label>
    </ligand>
</feature>
<evidence type="ECO:0000256" key="3">
    <source>
        <dbReference type="ARBA" id="ARBA00004123"/>
    </source>
</evidence>
<protein>
    <recommendedName>
        <fullName evidence="14">DNA-(apurinic or apyrimidinic site) endonuclease</fullName>
        <ecNumber evidence="14">3.1.-.-</ecNumber>
    </recommendedName>
</protein>
<comment type="cofactor">
    <cofactor evidence="2">
        <name>Mn(2+)</name>
        <dbReference type="ChEBI" id="CHEBI:29035"/>
    </cofactor>
</comment>
<dbReference type="EMBL" id="JAZDUA010000093">
    <property type="protein sequence ID" value="KAK7868494.1"/>
    <property type="molecule type" value="Genomic_DNA"/>
</dbReference>
<evidence type="ECO:0000256" key="10">
    <source>
        <dbReference type="ARBA" id="ARBA00023242"/>
    </source>
</evidence>
<evidence type="ECO:0000256" key="7">
    <source>
        <dbReference type="ARBA" id="ARBA00022801"/>
    </source>
</evidence>
<feature type="region of interest" description="Disordered" evidence="15">
    <location>
        <begin position="1"/>
        <end position="105"/>
    </location>
</feature>
<evidence type="ECO:0000256" key="2">
    <source>
        <dbReference type="ARBA" id="ARBA00001936"/>
    </source>
</evidence>
<evidence type="ECO:0000313" key="17">
    <source>
        <dbReference type="EMBL" id="KAK7868494.1"/>
    </source>
</evidence>
<reference evidence="17 18" key="1">
    <citation type="submission" date="2024-03" db="EMBL/GenBank/DDBJ databases">
        <title>The genome assembly and annotation of the cricket Gryllus longicercus Weissman &amp; Gray.</title>
        <authorList>
            <person name="Szrajer S."/>
            <person name="Gray D."/>
            <person name="Ylla G."/>
        </authorList>
    </citation>
    <scope>NUCLEOTIDE SEQUENCE [LARGE SCALE GENOMIC DNA]</scope>
    <source>
        <strain evidence="17">DAG 2021-001</strain>
        <tissue evidence="17">Whole body minus gut</tissue>
    </source>
</reference>
<dbReference type="InterPro" id="IPR036691">
    <property type="entry name" value="Endo/exonu/phosph_ase_sf"/>
</dbReference>
<evidence type="ECO:0000256" key="8">
    <source>
        <dbReference type="ARBA" id="ARBA00022842"/>
    </source>
</evidence>
<feature type="domain" description="Endonuclease/exonuclease/phosphatase" evidence="16">
    <location>
        <begin position="192"/>
        <end position="431"/>
    </location>
</feature>
<evidence type="ECO:0000256" key="6">
    <source>
        <dbReference type="ARBA" id="ARBA00022763"/>
    </source>
</evidence>
<proteinExistence type="inferred from homology"/>
<gene>
    <name evidence="17" type="ORF">R5R35_001902</name>
</gene>
<dbReference type="GO" id="GO:0008311">
    <property type="term" value="F:double-stranded DNA 3'-5' DNA exonuclease activity"/>
    <property type="evidence" value="ECO:0007669"/>
    <property type="project" value="UniProtKB-EC"/>
</dbReference>
<evidence type="ECO:0000256" key="14">
    <source>
        <dbReference type="RuleBase" id="RU362131"/>
    </source>
</evidence>
<dbReference type="PROSITE" id="PS00726">
    <property type="entry name" value="AP_NUCLEASE_F1_1"/>
    <property type="match status" value="1"/>
</dbReference>
<feature type="site" description="Transition state stabilizer" evidence="13">
    <location>
        <position position="335"/>
    </location>
</feature>
<dbReference type="GO" id="GO:0003677">
    <property type="term" value="F:DNA binding"/>
    <property type="evidence" value="ECO:0007669"/>
    <property type="project" value="InterPro"/>
</dbReference>
<dbReference type="Gene3D" id="3.60.10.10">
    <property type="entry name" value="Endonuclease/exonuclease/phosphatase"/>
    <property type="match status" value="1"/>
</dbReference>
<keyword evidence="5 12" id="KW-0479">Metal-binding</keyword>
<organism evidence="17 18">
    <name type="scientific">Gryllus longicercus</name>
    <dbReference type="NCBI Taxonomy" id="2509291"/>
    <lineage>
        <taxon>Eukaryota</taxon>
        <taxon>Metazoa</taxon>
        <taxon>Ecdysozoa</taxon>
        <taxon>Arthropoda</taxon>
        <taxon>Hexapoda</taxon>
        <taxon>Insecta</taxon>
        <taxon>Pterygota</taxon>
        <taxon>Neoptera</taxon>
        <taxon>Polyneoptera</taxon>
        <taxon>Orthoptera</taxon>
        <taxon>Ensifera</taxon>
        <taxon>Gryllidea</taxon>
        <taxon>Grylloidea</taxon>
        <taxon>Gryllidae</taxon>
        <taxon>Gryllinae</taxon>
        <taxon>Gryllus</taxon>
    </lineage>
</organism>
<feature type="binding site" evidence="12">
    <location>
        <position position="194"/>
    </location>
    <ligand>
        <name>Mg(2+)</name>
        <dbReference type="ChEBI" id="CHEBI:18420"/>
        <label>1</label>
    </ligand>
</feature>
<comment type="cofactor">
    <cofactor evidence="12 14">
        <name>Mg(2+)</name>
        <dbReference type="ChEBI" id="CHEBI:18420"/>
    </cofactor>
    <cofactor evidence="12 14">
        <name>Mn(2+)</name>
        <dbReference type="ChEBI" id="CHEBI:29035"/>
    </cofactor>
    <text evidence="12 14">Probably binds two magnesium or manganese ions per subunit.</text>
</comment>
<dbReference type="GO" id="GO:0046872">
    <property type="term" value="F:metal ion binding"/>
    <property type="evidence" value="ECO:0007669"/>
    <property type="project" value="UniProtKB-KW"/>
</dbReference>
<evidence type="ECO:0000313" key="18">
    <source>
        <dbReference type="Proteomes" id="UP001378592"/>
    </source>
</evidence>
<dbReference type="SUPFAM" id="SSF56219">
    <property type="entry name" value="DNase I-like"/>
    <property type="match status" value="1"/>
</dbReference>
<dbReference type="NCBIfam" id="TIGR00633">
    <property type="entry name" value="xth"/>
    <property type="match status" value="1"/>
</dbReference>
<feature type="binding site" evidence="12">
    <location>
        <position position="222"/>
    </location>
    <ligand>
        <name>Mg(2+)</name>
        <dbReference type="ChEBI" id="CHEBI:18420"/>
        <label>1</label>
    </ligand>
</feature>
<feature type="binding site" evidence="12">
    <location>
        <position position="431"/>
    </location>
    <ligand>
        <name>Mg(2+)</name>
        <dbReference type="ChEBI" id="CHEBI:18420"/>
        <label>1</label>
    </ligand>
</feature>